<name>A0A937K251_9BACT</name>
<protein>
    <submittedName>
        <fullName evidence="1">SusD/RagB family nutrient-binding outer membrane lipoprotein</fullName>
    </submittedName>
</protein>
<dbReference type="PROSITE" id="PS51257">
    <property type="entry name" value="PROKAR_LIPOPROTEIN"/>
    <property type="match status" value="1"/>
</dbReference>
<dbReference type="SUPFAM" id="SSF48452">
    <property type="entry name" value="TPR-like"/>
    <property type="match status" value="1"/>
</dbReference>
<dbReference type="Gene3D" id="1.25.40.390">
    <property type="match status" value="1"/>
</dbReference>
<sequence>MKNLYIKTIVVFLLGQLLVSSCNDFLDVNKDPTKVKAEDVNLEALLPTVLEATSESHYEAMNAASCATHQIDQYFGYYTEFTLTSNWSRAYLECLNTLSVMEEKATEKEAPHYLGIVRILQALNLGLVTDTWEDAPLAEALAGSNNITPAYDTQQKIYQAIFDYLSEAEEYLKVQESTYPPDNDDMIYGGDLKKWENLLHALKARYMLHLYHKGQFTASDILSEVDLGFTSNEDNFQLAYNEVNLNPLHSDVALANETGNFTVTHGKYFVDLLNGAIYSVVDPRLPIIADKGASTEYHGLASYDPSTPASTTDLTRDTWYAKENSPIIMMSYSELKFIEAEMALETDPARANKAYLEGITAHMNMLEVEGSEIEDYLNNPSVDLGLSIDLEHIMKEKYIALFLNFEVWNDMRRLKYDPKIFRGFEEPDYGGRSEPAARALYPVSEQNRNATNLSSHIREFTQAMWKDLD</sequence>
<keyword evidence="2" id="KW-1185">Reference proteome</keyword>
<dbReference type="AlphaFoldDB" id="A0A937K251"/>
<organism evidence="1 2">
    <name type="scientific">Fulvivirga sediminis</name>
    <dbReference type="NCBI Taxonomy" id="2803949"/>
    <lineage>
        <taxon>Bacteria</taxon>
        <taxon>Pseudomonadati</taxon>
        <taxon>Bacteroidota</taxon>
        <taxon>Cytophagia</taxon>
        <taxon>Cytophagales</taxon>
        <taxon>Fulvivirgaceae</taxon>
        <taxon>Fulvivirga</taxon>
    </lineage>
</organism>
<gene>
    <name evidence="1" type="ORF">JL102_17750</name>
</gene>
<dbReference type="RefSeq" id="WP_202245793.1">
    <property type="nucleotide sequence ID" value="NZ_JAESIY010000010.1"/>
</dbReference>
<accession>A0A937K251</accession>
<dbReference type="Proteomes" id="UP000659388">
    <property type="component" value="Unassembled WGS sequence"/>
</dbReference>
<comment type="caution">
    <text evidence="1">The sequence shown here is derived from an EMBL/GenBank/DDBJ whole genome shotgun (WGS) entry which is preliminary data.</text>
</comment>
<proteinExistence type="predicted"/>
<dbReference type="InterPro" id="IPR041662">
    <property type="entry name" value="SusD-like_2"/>
</dbReference>
<dbReference type="Pfam" id="PF12771">
    <property type="entry name" value="SusD-like_2"/>
    <property type="match status" value="1"/>
</dbReference>
<keyword evidence="1" id="KW-0449">Lipoprotein</keyword>
<dbReference type="EMBL" id="JAESIY010000010">
    <property type="protein sequence ID" value="MBL3658000.1"/>
    <property type="molecule type" value="Genomic_DNA"/>
</dbReference>
<dbReference type="InterPro" id="IPR011990">
    <property type="entry name" value="TPR-like_helical_dom_sf"/>
</dbReference>
<evidence type="ECO:0000313" key="2">
    <source>
        <dbReference type="Proteomes" id="UP000659388"/>
    </source>
</evidence>
<reference evidence="1" key="1">
    <citation type="submission" date="2021-01" db="EMBL/GenBank/DDBJ databases">
        <title>Fulvivirga kasyanovii gen. nov., sp nov., a novel member of the phylum Bacteroidetes isolated from seawater in a mussel farm.</title>
        <authorList>
            <person name="Zhao L.-H."/>
            <person name="Wang Z.-J."/>
        </authorList>
    </citation>
    <scope>NUCLEOTIDE SEQUENCE</scope>
    <source>
        <strain evidence="1">2943</strain>
    </source>
</reference>
<evidence type="ECO:0000313" key="1">
    <source>
        <dbReference type="EMBL" id="MBL3658000.1"/>
    </source>
</evidence>